<proteinExistence type="predicted"/>
<accession>A0A6J2TVT2</accession>
<keyword evidence="2" id="KW-1185">Reference proteome</keyword>
<dbReference type="RefSeq" id="XP_030380234.1">
    <property type="nucleotide sequence ID" value="XM_030524374.1"/>
</dbReference>
<name>A0A6J2TVT2_DROLE</name>
<dbReference type="GeneID" id="115628318"/>
<dbReference type="Pfam" id="PF10545">
    <property type="entry name" value="MADF_DNA_bdg"/>
    <property type="match status" value="1"/>
</dbReference>
<evidence type="ECO:0000259" key="1">
    <source>
        <dbReference type="Pfam" id="PF10545"/>
    </source>
</evidence>
<dbReference type="OrthoDB" id="6617753at2759"/>
<organism evidence="2 3">
    <name type="scientific">Drosophila lebanonensis</name>
    <name type="common">Fruit fly</name>
    <name type="synonym">Scaptodrosophila lebanonensis</name>
    <dbReference type="NCBI Taxonomy" id="7225"/>
    <lineage>
        <taxon>Eukaryota</taxon>
        <taxon>Metazoa</taxon>
        <taxon>Ecdysozoa</taxon>
        <taxon>Arthropoda</taxon>
        <taxon>Hexapoda</taxon>
        <taxon>Insecta</taxon>
        <taxon>Pterygota</taxon>
        <taxon>Neoptera</taxon>
        <taxon>Endopterygota</taxon>
        <taxon>Diptera</taxon>
        <taxon>Brachycera</taxon>
        <taxon>Muscomorpha</taxon>
        <taxon>Ephydroidea</taxon>
        <taxon>Drosophilidae</taxon>
        <taxon>Scaptodrosophila</taxon>
    </lineage>
</organism>
<dbReference type="AlphaFoldDB" id="A0A6J2TVT2"/>
<gene>
    <name evidence="3" type="primary">LOC115628318</name>
</gene>
<evidence type="ECO:0000313" key="3">
    <source>
        <dbReference type="RefSeq" id="XP_030380234.1"/>
    </source>
</evidence>
<dbReference type="PANTHER" id="PTHR21505">
    <property type="entry name" value="MADF DOMAIN-CONTAINING PROTEIN-RELATED"/>
    <property type="match status" value="1"/>
</dbReference>
<dbReference type="PANTHER" id="PTHR21505:SF8">
    <property type="entry name" value="DPT-YFP REPRESSOR BY OVEREXPRESSION, ISOFORM D-RELATED"/>
    <property type="match status" value="1"/>
</dbReference>
<protein>
    <submittedName>
        <fullName evidence="3">Uncharacterized protein LOC115628318</fullName>
    </submittedName>
</protein>
<feature type="domain" description="MADF" evidence="1">
    <location>
        <begin position="2"/>
        <end position="49"/>
    </location>
</feature>
<sequence>MEMVKKKVNSLRATYRRELTKIKRSEKSGARGDDLYKPRLWYFEDLSFLHHQPKTKKRKRYDSHHEVLEKPVQHNANYKNQRDDADVFAEGWAVIFRQLSREQQIFAKRGIDELLMQGQLEMLTYSSVPNGLANHDNFLVDDVRKQASPN</sequence>
<reference evidence="3" key="1">
    <citation type="submission" date="2025-08" db="UniProtKB">
        <authorList>
            <consortium name="RefSeq"/>
        </authorList>
    </citation>
    <scope>IDENTIFICATION</scope>
    <source>
        <strain evidence="3">11010-0011.00</strain>
        <tissue evidence="3">Whole body</tissue>
    </source>
</reference>
<dbReference type="InterPro" id="IPR006578">
    <property type="entry name" value="MADF-dom"/>
</dbReference>
<dbReference type="Proteomes" id="UP000504634">
    <property type="component" value="Unplaced"/>
</dbReference>
<evidence type="ECO:0000313" key="2">
    <source>
        <dbReference type="Proteomes" id="UP000504634"/>
    </source>
</evidence>